<keyword evidence="3" id="KW-1185">Reference proteome</keyword>
<organism evidence="2 3">
    <name type="scientific">Legionella massiliensis</name>
    <dbReference type="NCBI Taxonomy" id="1034943"/>
    <lineage>
        <taxon>Bacteria</taxon>
        <taxon>Pseudomonadati</taxon>
        <taxon>Pseudomonadota</taxon>
        <taxon>Gammaproteobacteria</taxon>
        <taxon>Legionellales</taxon>
        <taxon>Legionellaceae</taxon>
        <taxon>Legionella</taxon>
    </lineage>
</organism>
<evidence type="ECO:0000313" key="2">
    <source>
        <dbReference type="EMBL" id="CDZ78435.1"/>
    </source>
</evidence>
<dbReference type="STRING" id="1034943.BN59_02745"/>
<reference evidence="2 3" key="1">
    <citation type="submission" date="2014-06" db="EMBL/GenBank/DDBJ databases">
        <authorList>
            <person name="Urmite Genomes Urmite Genomes"/>
        </authorList>
    </citation>
    <scope>NUCLEOTIDE SEQUENCE [LARGE SCALE GENOMIC DNA]</scope>
</reference>
<dbReference type="eggNOG" id="ENOG5031DX9">
    <property type="taxonomic scope" value="Bacteria"/>
</dbReference>
<feature type="transmembrane region" description="Helical" evidence="1">
    <location>
        <begin position="295"/>
        <end position="316"/>
    </location>
</feature>
<protein>
    <submittedName>
        <fullName evidence="2">Uncharacterized protein</fullName>
    </submittedName>
</protein>
<dbReference type="OrthoDB" id="5648655at2"/>
<gene>
    <name evidence="2" type="ORF">BN59_02745</name>
</gene>
<accession>A0A078KVK1</accession>
<evidence type="ECO:0000313" key="3">
    <source>
        <dbReference type="Proteomes" id="UP000044071"/>
    </source>
</evidence>
<proteinExistence type="predicted"/>
<dbReference type="EMBL" id="CCSB01000003">
    <property type="protein sequence ID" value="CDZ78435.1"/>
    <property type="molecule type" value="Genomic_DNA"/>
</dbReference>
<feature type="transmembrane region" description="Helical" evidence="1">
    <location>
        <begin position="225"/>
        <end position="248"/>
    </location>
</feature>
<evidence type="ECO:0000256" key="1">
    <source>
        <dbReference type="SAM" id="Phobius"/>
    </source>
</evidence>
<dbReference type="RefSeq" id="WP_052403294.1">
    <property type="nucleotide sequence ID" value="NZ_CCVW01000003.1"/>
</dbReference>
<sequence>MAIKLRNVDSINRAIQAEHKSWVSENAPSTLDRSKITENQYSILDYPELWSGARLFETKIEKAGKGSPANEQIEELIKKAKKENKKDPEKLKEIDAFEKKYTKYLNSLKERCLLQTIKQILDEELAAPKDPKAKDEFMRIQKDFNETLNTSSLLNMQTRQDCLVAHRKITELSYSLKNKVGEDQHEKVELLSVLSKRLLDVHYEGAKKMTMTEAISGDLASTTSFIGLATGIPAAILAIIGIAVPVLAPVLLPISGILGSISFISYTATAVSAVKMANEAIKYGRGPSPGDVKWMVIDIVLSPLYIFGGQIFAGIANLVRPLKHGFFVANLIGNLWNNAGSNVFPDIIDTAEVGKDMLSVGSIHTAKGMLKNTQSATSWNKMRGALAAHHDDAHEKVSQVKEEISRLNKSKPRPSLSKEQNGDYQELKELAIQIADKPLMKEIELALADYFKLQDNLDHEKFVTPEKYEREIYSLDQALDKVERACEQFNKAHKDGPLHELSKKIHDLTTKMDVHHIDNYIEFNNSISQNSVTALNGRDFAYTIVNKDGKANSSLAVTKSFHAHILLWKNGFIGTGTSKEAQNIIDAVGDYEQLKPDERADKRVDTLLQIQHHCNRYLTVYEGDKSKGRYNYVDNLARNVQKELAVLLDFVSSAEKAEQAIPVLVGFKAP</sequence>
<keyword evidence="1" id="KW-0812">Transmembrane</keyword>
<keyword evidence="1" id="KW-0472">Membrane</keyword>
<dbReference type="AlphaFoldDB" id="A0A078KVK1"/>
<dbReference type="Proteomes" id="UP000044071">
    <property type="component" value="Unassembled WGS sequence"/>
</dbReference>
<feature type="transmembrane region" description="Helical" evidence="1">
    <location>
        <begin position="254"/>
        <end position="274"/>
    </location>
</feature>
<keyword evidence="1" id="KW-1133">Transmembrane helix</keyword>
<name>A0A078KVK1_9GAMM</name>